<feature type="transmembrane region" description="Helical" evidence="1">
    <location>
        <begin position="161"/>
        <end position="179"/>
    </location>
</feature>
<evidence type="ECO:0000313" key="3">
    <source>
        <dbReference type="Proteomes" id="UP000231637"/>
    </source>
</evidence>
<evidence type="ECO:0000256" key="1">
    <source>
        <dbReference type="SAM" id="Phobius"/>
    </source>
</evidence>
<feature type="transmembrane region" description="Helical" evidence="1">
    <location>
        <begin position="33"/>
        <end position="55"/>
    </location>
</feature>
<dbReference type="KEGG" id="mfn:Ga0123462_0775"/>
<organism evidence="2 3">
    <name type="scientific">Mariprofundus ferrinatatus</name>
    <dbReference type="NCBI Taxonomy" id="1921087"/>
    <lineage>
        <taxon>Bacteria</taxon>
        <taxon>Pseudomonadati</taxon>
        <taxon>Pseudomonadota</taxon>
        <taxon>Candidatius Mariprofundia</taxon>
        <taxon>Mariprofundales</taxon>
        <taxon>Mariprofundaceae</taxon>
        <taxon>Mariprofundus</taxon>
    </lineage>
</organism>
<keyword evidence="1" id="KW-1133">Transmembrane helix</keyword>
<dbReference type="AlphaFoldDB" id="A0A2K8L2T9"/>
<dbReference type="RefSeq" id="WP_100265081.1">
    <property type="nucleotide sequence ID" value="NZ_CP018800.1"/>
</dbReference>
<dbReference type="OrthoDB" id="8441457at2"/>
<feature type="transmembrane region" description="Helical" evidence="1">
    <location>
        <begin position="6"/>
        <end position="26"/>
    </location>
</feature>
<dbReference type="EMBL" id="CP018800">
    <property type="protein sequence ID" value="ATX81645.1"/>
    <property type="molecule type" value="Genomic_DNA"/>
</dbReference>
<name>A0A2K8L2T9_9PROT</name>
<feature type="transmembrane region" description="Helical" evidence="1">
    <location>
        <begin position="67"/>
        <end position="89"/>
    </location>
</feature>
<reference evidence="2 3" key="1">
    <citation type="submission" date="2016-12" db="EMBL/GenBank/DDBJ databases">
        <title>Isolation and genomic insights into novel planktonic Zetaproteobacteria from stratified waters of the Chesapeake Bay.</title>
        <authorList>
            <person name="McAllister S.M."/>
            <person name="Kato S."/>
            <person name="Chan C.S."/>
            <person name="Chiu B.K."/>
            <person name="Field E.K."/>
        </authorList>
    </citation>
    <scope>NUCLEOTIDE SEQUENCE [LARGE SCALE GENOMIC DNA]</scope>
    <source>
        <strain evidence="2 3">CP-8</strain>
    </source>
</reference>
<keyword evidence="1" id="KW-0472">Membrane</keyword>
<dbReference type="InterPro" id="IPR046737">
    <property type="entry name" value="DUF6629"/>
</dbReference>
<proteinExistence type="predicted"/>
<feature type="transmembrane region" description="Helical" evidence="1">
    <location>
        <begin position="101"/>
        <end position="120"/>
    </location>
</feature>
<dbReference type="Proteomes" id="UP000231637">
    <property type="component" value="Chromosome"/>
</dbReference>
<protein>
    <submittedName>
        <fullName evidence="2">Uncharacterized protein</fullName>
    </submittedName>
</protein>
<accession>A0A2K8L2T9</accession>
<keyword evidence="3" id="KW-1185">Reference proteome</keyword>
<keyword evidence="1" id="KW-0812">Transmembrane</keyword>
<evidence type="ECO:0000313" key="2">
    <source>
        <dbReference type="EMBL" id="ATX81645.1"/>
    </source>
</evidence>
<gene>
    <name evidence="2" type="ORF">Ga0123462_0775</name>
</gene>
<dbReference type="Pfam" id="PF20334">
    <property type="entry name" value="DUF6629"/>
    <property type="match status" value="1"/>
</dbReference>
<sequence length="212" mass="24254">MCFSATASFIVGGSLIAVGAVTLKLVKEKRELAFAMIPLLFGVQQLVEGVLWSSFHYNIPDLRTAMTYMFTMFSHVLWPIYVPFAVGLLETDPWRCRAMWVFRFIGVSVSVHLLLLIILMPLNAVADQHVIYISPRLYEWPMMFLYITATCLVSLFSSHRIIRFFGALAILMFIISYAFYTVAFFSVWCFFAAILSVIILIFFRGRRGMPVT</sequence>
<feature type="transmembrane region" description="Helical" evidence="1">
    <location>
        <begin position="140"/>
        <end position="156"/>
    </location>
</feature>
<feature type="transmembrane region" description="Helical" evidence="1">
    <location>
        <begin position="185"/>
        <end position="203"/>
    </location>
</feature>